<feature type="transmembrane region" description="Helical" evidence="1">
    <location>
        <begin position="90"/>
        <end position="111"/>
    </location>
</feature>
<feature type="transmembrane region" description="Helical" evidence="1">
    <location>
        <begin position="123"/>
        <end position="143"/>
    </location>
</feature>
<dbReference type="Proteomes" id="UP000256964">
    <property type="component" value="Unassembled WGS sequence"/>
</dbReference>
<feature type="transmembrane region" description="Helical" evidence="1">
    <location>
        <begin position="12"/>
        <end position="38"/>
    </location>
</feature>
<keyword evidence="1" id="KW-0472">Membrane</keyword>
<feature type="domain" description="DUF6534" evidence="2">
    <location>
        <begin position="171"/>
        <end position="254"/>
    </location>
</feature>
<name>A0A371DN41_9APHY</name>
<dbReference type="OrthoDB" id="2757242at2759"/>
<gene>
    <name evidence="3" type="ORF">OH76DRAFT_1165142</name>
</gene>
<keyword evidence="1" id="KW-1133">Transmembrane helix</keyword>
<feature type="transmembrane region" description="Helical" evidence="1">
    <location>
        <begin position="201"/>
        <end position="226"/>
    </location>
</feature>
<keyword evidence="4" id="KW-1185">Reference proteome</keyword>
<feature type="transmembrane region" description="Helical" evidence="1">
    <location>
        <begin position="232"/>
        <end position="252"/>
    </location>
</feature>
<evidence type="ECO:0000313" key="3">
    <source>
        <dbReference type="EMBL" id="RDX53928.1"/>
    </source>
</evidence>
<feature type="transmembrane region" description="Helical" evidence="1">
    <location>
        <begin position="163"/>
        <end position="189"/>
    </location>
</feature>
<dbReference type="PANTHER" id="PTHR40465">
    <property type="entry name" value="CHROMOSOME 1, WHOLE GENOME SHOTGUN SEQUENCE"/>
    <property type="match status" value="1"/>
</dbReference>
<proteinExistence type="predicted"/>
<protein>
    <recommendedName>
        <fullName evidence="2">DUF6534 domain-containing protein</fullName>
    </recommendedName>
</protein>
<dbReference type="STRING" id="139420.A0A371DN41"/>
<evidence type="ECO:0000256" key="1">
    <source>
        <dbReference type="SAM" id="Phobius"/>
    </source>
</evidence>
<evidence type="ECO:0000259" key="2">
    <source>
        <dbReference type="Pfam" id="PF20152"/>
    </source>
</evidence>
<feature type="transmembrane region" description="Helical" evidence="1">
    <location>
        <begin position="50"/>
        <end position="75"/>
    </location>
</feature>
<dbReference type="AlphaFoldDB" id="A0A371DN41"/>
<evidence type="ECO:0000313" key="4">
    <source>
        <dbReference type="Proteomes" id="UP000256964"/>
    </source>
</evidence>
<sequence>MSRELNHVLDLTIGVGLVGFTVAALLYGVTSGQVLLYYHRHGRGISTWRTQCFVAAIWLVDTVHLVLLTCVVYYYDIVIHGNPAEFPHVIWAYGAILITTECNTVLIRLGYAHRIWKYNNRKVLMPIIVIVFAVALLAMGIFYGHAQLIMKSFDDLQELQWSFYLAFALQIVADTCIAISMISVCRRFLTGLRRFDEVIQTIFMFIINTGLLNLALVTLSLIFYYIMPTSFLFLALYWVLAKLHVCSFLAVLNAEKDLIARTSTHTMHHGSTPILTTALRVEDFPTGLPTTQLDSSIPLSVLARASFQVNPMHHTSESGPSPVAHAV</sequence>
<dbReference type="EMBL" id="KZ857386">
    <property type="protein sequence ID" value="RDX53928.1"/>
    <property type="molecule type" value="Genomic_DNA"/>
</dbReference>
<dbReference type="Pfam" id="PF20152">
    <property type="entry name" value="DUF6534"/>
    <property type="match status" value="1"/>
</dbReference>
<accession>A0A371DN41</accession>
<dbReference type="InterPro" id="IPR045339">
    <property type="entry name" value="DUF6534"/>
</dbReference>
<keyword evidence="1" id="KW-0812">Transmembrane</keyword>
<reference evidence="3 4" key="1">
    <citation type="journal article" date="2018" name="Biotechnol. Biofuels">
        <title>Integrative visual omics of the white-rot fungus Polyporus brumalis exposes the biotechnological potential of its oxidative enzymes for delignifying raw plant biomass.</title>
        <authorList>
            <person name="Miyauchi S."/>
            <person name="Rancon A."/>
            <person name="Drula E."/>
            <person name="Hage H."/>
            <person name="Chaduli D."/>
            <person name="Favel A."/>
            <person name="Grisel S."/>
            <person name="Henrissat B."/>
            <person name="Herpoel-Gimbert I."/>
            <person name="Ruiz-Duenas F.J."/>
            <person name="Chevret D."/>
            <person name="Hainaut M."/>
            <person name="Lin J."/>
            <person name="Wang M."/>
            <person name="Pangilinan J."/>
            <person name="Lipzen A."/>
            <person name="Lesage-Meessen L."/>
            <person name="Navarro D."/>
            <person name="Riley R."/>
            <person name="Grigoriev I.V."/>
            <person name="Zhou S."/>
            <person name="Raouche S."/>
            <person name="Rosso M.N."/>
        </authorList>
    </citation>
    <scope>NUCLEOTIDE SEQUENCE [LARGE SCALE GENOMIC DNA]</scope>
    <source>
        <strain evidence="3 4">BRFM 1820</strain>
    </source>
</reference>
<organism evidence="3 4">
    <name type="scientific">Lentinus brumalis</name>
    <dbReference type="NCBI Taxonomy" id="2498619"/>
    <lineage>
        <taxon>Eukaryota</taxon>
        <taxon>Fungi</taxon>
        <taxon>Dikarya</taxon>
        <taxon>Basidiomycota</taxon>
        <taxon>Agaricomycotina</taxon>
        <taxon>Agaricomycetes</taxon>
        <taxon>Polyporales</taxon>
        <taxon>Polyporaceae</taxon>
        <taxon>Lentinus</taxon>
    </lineage>
</organism>
<dbReference type="PANTHER" id="PTHR40465:SF1">
    <property type="entry name" value="DUF6534 DOMAIN-CONTAINING PROTEIN"/>
    <property type="match status" value="1"/>
</dbReference>